<dbReference type="Pfam" id="PF03102">
    <property type="entry name" value="NeuB"/>
    <property type="match status" value="1"/>
</dbReference>
<protein>
    <submittedName>
        <fullName evidence="2">Pseudaminic acid synthase</fullName>
        <ecNumber evidence="2">2.5.1.97</ecNumber>
    </submittedName>
</protein>
<dbReference type="SMART" id="SM00858">
    <property type="entry name" value="SAF"/>
    <property type="match status" value="1"/>
</dbReference>
<evidence type="ECO:0000313" key="2">
    <source>
        <dbReference type="EMBL" id="TRD14949.1"/>
    </source>
</evidence>
<dbReference type="GO" id="GO:0016051">
    <property type="term" value="P:carbohydrate biosynthetic process"/>
    <property type="evidence" value="ECO:0007669"/>
    <property type="project" value="InterPro"/>
</dbReference>
<dbReference type="InterPro" id="IPR013785">
    <property type="entry name" value="Aldolase_TIM"/>
</dbReference>
<dbReference type="InterPro" id="IPR020030">
    <property type="entry name" value="Pseudaminic_synth_PseI"/>
</dbReference>
<dbReference type="Pfam" id="PF08666">
    <property type="entry name" value="SAF"/>
    <property type="match status" value="1"/>
</dbReference>
<dbReference type="NCBIfam" id="TIGR03586">
    <property type="entry name" value="PseI"/>
    <property type="match status" value="1"/>
</dbReference>
<dbReference type="InterPro" id="IPR006190">
    <property type="entry name" value="SAF_AFP_Neu5Ac"/>
</dbReference>
<dbReference type="EMBL" id="VFSV01000059">
    <property type="protein sequence ID" value="TRD14949.1"/>
    <property type="molecule type" value="Genomic_DNA"/>
</dbReference>
<dbReference type="Gene3D" id="3.20.20.70">
    <property type="entry name" value="Aldolase class I"/>
    <property type="match status" value="1"/>
</dbReference>
<dbReference type="InterPro" id="IPR057736">
    <property type="entry name" value="SAF_PseI/NeuA/NeuB"/>
</dbReference>
<name>A0A547PLC4_9RHOB</name>
<gene>
    <name evidence="2" type="primary">pseI</name>
    <name evidence="2" type="ORF">FEV53_18030</name>
</gene>
<dbReference type="CDD" id="cd11615">
    <property type="entry name" value="SAF_NeuB_like"/>
    <property type="match status" value="1"/>
</dbReference>
<keyword evidence="2" id="KW-0808">Transferase</keyword>
<dbReference type="EC" id="2.5.1.97" evidence="2"/>
<accession>A0A547PLC4</accession>
<dbReference type="GO" id="GO:0047444">
    <property type="term" value="F:N-acylneuraminate-9-phosphate synthase activity"/>
    <property type="evidence" value="ECO:0007669"/>
    <property type="project" value="TreeGrafter"/>
</dbReference>
<dbReference type="SUPFAM" id="SSF51569">
    <property type="entry name" value="Aldolase"/>
    <property type="match status" value="1"/>
</dbReference>
<dbReference type="InterPro" id="IPR013974">
    <property type="entry name" value="SAF"/>
</dbReference>
<sequence>MNKSLGALSIGGDNRVFVIAEVSANHNNDLNRALEIVRAAAEAGADAIKLQTYTPDTLTIKSDREEFRVTGTIWEKETLYSLFEKAHLPWEWHRPLFEEAARLGMRYLSTPFDFTAVDFLEDLGVDLYKIASSEVVDLPLIKRVAGTGKPVLLSTGMATREEIQEAITTLRENGSGDICVLKCTAAYPAQVADANLRSLARIPEFFGAIPGLSDHTMPETVPVVATALGAKVIEKHITLDRSAGGPDAEFSLEPEEFARMVAAVREAEAALGVASFEPTAGEMRTRDFRRSLYVVEDIAAGELFSAENVRSIRPAAGLHTRHYEAVLGTPARVDIDGGTPLSAEMLTVPLAQV</sequence>
<keyword evidence="3" id="KW-1185">Reference proteome</keyword>
<organism evidence="2 3">
    <name type="scientific">Palleronia caenipelagi</name>
    <dbReference type="NCBI Taxonomy" id="2489174"/>
    <lineage>
        <taxon>Bacteria</taxon>
        <taxon>Pseudomonadati</taxon>
        <taxon>Pseudomonadota</taxon>
        <taxon>Alphaproteobacteria</taxon>
        <taxon>Rhodobacterales</taxon>
        <taxon>Roseobacteraceae</taxon>
        <taxon>Palleronia</taxon>
    </lineage>
</organism>
<dbReference type="SUPFAM" id="SSF51269">
    <property type="entry name" value="AFP III-like domain"/>
    <property type="match status" value="1"/>
</dbReference>
<dbReference type="InterPro" id="IPR036732">
    <property type="entry name" value="AFP_Neu5c_C_sf"/>
</dbReference>
<dbReference type="PROSITE" id="PS50844">
    <property type="entry name" value="AFP_LIKE"/>
    <property type="match status" value="1"/>
</dbReference>
<dbReference type="InterPro" id="IPR013132">
    <property type="entry name" value="PseI/NeuA/B-like_N"/>
</dbReference>
<dbReference type="OrthoDB" id="9781701at2"/>
<comment type="caution">
    <text evidence="2">The sequence shown here is derived from an EMBL/GenBank/DDBJ whole genome shotgun (WGS) entry which is preliminary data.</text>
</comment>
<dbReference type="Gene3D" id="3.90.1210.10">
    <property type="entry name" value="Antifreeze-like/N-acetylneuraminic acid synthase C-terminal domain"/>
    <property type="match status" value="1"/>
</dbReference>
<evidence type="ECO:0000259" key="1">
    <source>
        <dbReference type="PROSITE" id="PS50844"/>
    </source>
</evidence>
<evidence type="ECO:0000313" key="3">
    <source>
        <dbReference type="Proteomes" id="UP000318590"/>
    </source>
</evidence>
<reference evidence="2 3" key="1">
    <citation type="submission" date="2019-06" db="EMBL/GenBank/DDBJ databases">
        <title>Paenimaribius caenipelagi gen. nov., sp. nov., isolated from a tidal flat.</title>
        <authorList>
            <person name="Yoon J.-H."/>
        </authorList>
    </citation>
    <scope>NUCLEOTIDE SEQUENCE [LARGE SCALE GENOMIC DNA]</scope>
    <source>
        <strain evidence="2 3">JBTF-M29</strain>
    </source>
</reference>
<dbReference type="PANTHER" id="PTHR42966:SF2">
    <property type="entry name" value="PSEUDAMINIC ACID SYNTHASE"/>
    <property type="match status" value="1"/>
</dbReference>
<dbReference type="InterPro" id="IPR051690">
    <property type="entry name" value="PseI-like"/>
</dbReference>
<feature type="domain" description="AFP-like" evidence="1">
    <location>
        <begin position="291"/>
        <end position="349"/>
    </location>
</feature>
<proteinExistence type="predicted"/>
<dbReference type="PANTHER" id="PTHR42966">
    <property type="entry name" value="N-ACETYLNEURAMINATE SYNTHASE"/>
    <property type="match status" value="1"/>
</dbReference>
<dbReference type="AlphaFoldDB" id="A0A547PLC4"/>
<dbReference type="Proteomes" id="UP000318590">
    <property type="component" value="Unassembled WGS sequence"/>
</dbReference>